<dbReference type="AlphaFoldDB" id="A0ABD2N916"/>
<evidence type="ECO:0000313" key="1">
    <source>
        <dbReference type="EMBL" id="KAL3275191.1"/>
    </source>
</evidence>
<dbReference type="Proteomes" id="UP001516400">
    <property type="component" value="Unassembled WGS sequence"/>
</dbReference>
<gene>
    <name evidence="1" type="ORF">HHI36_019960</name>
</gene>
<evidence type="ECO:0000313" key="2">
    <source>
        <dbReference type="Proteomes" id="UP001516400"/>
    </source>
</evidence>
<comment type="caution">
    <text evidence="1">The sequence shown here is derived from an EMBL/GenBank/DDBJ whole genome shotgun (WGS) entry which is preliminary data.</text>
</comment>
<keyword evidence="2" id="KW-1185">Reference proteome</keyword>
<proteinExistence type="predicted"/>
<name>A0ABD2N916_9CUCU</name>
<sequence>MDTSSNINNILNKSFSLPNITDHEVDNYTLIRTSYTQEIFHGKQFKRMIKYLSCEEISREYVPGTMRNKVEVVIDKSCIEIPSRASIPEVSSNNIEKSLKIEPKRIRNIENPLPENPVKNKHINENSYYRYLNIL</sequence>
<protein>
    <submittedName>
        <fullName evidence="1">Uncharacterized protein</fullName>
    </submittedName>
</protein>
<dbReference type="EMBL" id="JABFTP020000083">
    <property type="protein sequence ID" value="KAL3275191.1"/>
    <property type="molecule type" value="Genomic_DNA"/>
</dbReference>
<accession>A0ABD2N916</accession>
<reference evidence="1 2" key="1">
    <citation type="journal article" date="2021" name="BMC Biol.">
        <title>Horizontally acquired antibacterial genes associated with adaptive radiation of ladybird beetles.</title>
        <authorList>
            <person name="Li H.S."/>
            <person name="Tang X.F."/>
            <person name="Huang Y.H."/>
            <person name="Xu Z.Y."/>
            <person name="Chen M.L."/>
            <person name="Du X.Y."/>
            <person name="Qiu B.Y."/>
            <person name="Chen P.T."/>
            <person name="Zhang W."/>
            <person name="Slipinski A."/>
            <person name="Escalona H.E."/>
            <person name="Waterhouse R.M."/>
            <person name="Zwick A."/>
            <person name="Pang H."/>
        </authorList>
    </citation>
    <scope>NUCLEOTIDE SEQUENCE [LARGE SCALE GENOMIC DNA]</scope>
    <source>
        <strain evidence="1">SYSU2018</strain>
    </source>
</reference>
<organism evidence="1 2">
    <name type="scientific">Cryptolaemus montrouzieri</name>
    <dbReference type="NCBI Taxonomy" id="559131"/>
    <lineage>
        <taxon>Eukaryota</taxon>
        <taxon>Metazoa</taxon>
        <taxon>Ecdysozoa</taxon>
        <taxon>Arthropoda</taxon>
        <taxon>Hexapoda</taxon>
        <taxon>Insecta</taxon>
        <taxon>Pterygota</taxon>
        <taxon>Neoptera</taxon>
        <taxon>Endopterygota</taxon>
        <taxon>Coleoptera</taxon>
        <taxon>Polyphaga</taxon>
        <taxon>Cucujiformia</taxon>
        <taxon>Coccinelloidea</taxon>
        <taxon>Coccinellidae</taxon>
        <taxon>Scymninae</taxon>
        <taxon>Scymnini</taxon>
        <taxon>Cryptolaemus</taxon>
    </lineage>
</organism>